<dbReference type="PANTHER" id="PTHR35201">
    <property type="entry name" value="TERPENE SYNTHASE"/>
    <property type="match status" value="1"/>
</dbReference>
<keyword evidence="8" id="KW-1185">Reference proteome</keyword>
<proteinExistence type="inferred from homology"/>
<dbReference type="SFLD" id="SFLDS00005">
    <property type="entry name" value="Isoprenoid_Synthase_Type_I"/>
    <property type="match status" value="1"/>
</dbReference>
<organism evidence="7 8">
    <name type="scientific">Apiospora arundinis</name>
    <dbReference type="NCBI Taxonomy" id="335852"/>
    <lineage>
        <taxon>Eukaryota</taxon>
        <taxon>Fungi</taxon>
        <taxon>Dikarya</taxon>
        <taxon>Ascomycota</taxon>
        <taxon>Pezizomycotina</taxon>
        <taxon>Sordariomycetes</taxon>
        <taxon>Xylariomycetidae</taxon>
        <taxon>Amphisphaeriales</taxon>
        <taxon>Apiosporaceae</taxon>
        <taxon>Apiospora</taxon>
    </lineage>
</organism>
<dbReference type="PANTHER" id="PTHR35201:SF4">
    <property type="entry name" value="BETA-PINACENE SYNTHASE-RELATED"/>
    <property type="match status" value="1"/>
</dbReference>
<comment type="caution">
    <text evidence="7">The sequence shown here is derived from an EMBL/GenBank/DDBJ whole genome shotgun (WGS) entry which is preliminary data.</text>
</comment>
<evidence type="ECO:0000256" key="2">
    <source>
        <dbReference type="ARBA" id="ARBA00006333"/>
    </source>
</evidence>
<evidence type="ECO:0000256" key="5">
    <source>
        <dbReference type="SAM" id="MobiDB-lite"/>
    </source>
</evidence>
<keyword evidence="6" id="KW-0472">Membrane</keyword>
<accession>A0ABR2J421</accession>
<evidence type="ECO:0000313" key="7">
    <source>
        <dbReference type="EMBL" id="KAK8872555.1"/>
    </source>
</evidence>
<dbReference type="EMBL" id="JAPCWZ010000003">
    <property type="protein sequence ID" value="KAK8872555.1"/>
    <property type="molecule type" value="Genomic_DNA"/>
</dbReference>
<keyword evidence="4" id="KW-0479">Metal-binding</keyword>
<reference evidence="7 8" key="1">
    <citation type="journal article" date="2024" name="IMA Fungus">
        <title>Apiospora arundinis, a panoply of carbohydrate-active enzymes and secondary metabolites.</title>
        <authorList>
            <person name="Sorensen T."/>
            <person name="Petersen C."/>
            <person name="Muurmann A.T."/>
            <person name="Christiansen J.V."/>
            <person name="Brundto M.L."/>
            <person name="Overgaard C.K."/>
            <person name="Boysen A.T."/>
            <person name="Wollenberg R.D."/>
            <person name="Larsen T.O."/>
            <person name="Sorensen J.L."/>
            <person name="Nielsen K.L."/>
            <person name="Sondergaard T.E."/>
        </authorList>
    </citation>
    <scope>NUCLEOTIDE SEQUENCE [LARGE SCALE GENOMIC DNA]</scope>
    <source>
        <strain evidence="7 8">AAU 773</strain>
    </source>
</reference>
<evidence type="ECO:0000256" key="6">
    <source>
        <dbReference type="SAM" id="Phobius"/>
    </source>
</evidence>
<dbReference type="EC" id="4.2.3.-" evidence="4"/>
<dbReference type="InterPro" id="IPR008949">
    <property type="entry name" value="Isoprenoid_synthase_dom_sf"/>
</dbReference>
<dbReference type="Gene3D" id="1.10.600.10">
    <property type="entry name" value="Farnesyl Diphosphate Synthase"/>
    <property type="match status" value="1"/>
</dbReference>
<keyword evidence="6" id="KW-1133">Transmembrane helix</keyword>
<dbReference type="SUPFAM" id="SSF48576">
    <property type="entry name" value="Terpenoid synthases"/>
    <property type="match status" value="1"/>
</dbReference>
<keyword evidence="4" id="KW-0456">Lyase</keyword>
<dbReference type="InterPro" id="IPR034686">
    <property type="entry name" value="Terpene_cyclase-like_2"/>
</dbReference>
<keyword evidence="3 4" id="KW-0460">Magnesium</keyword>
<evidence type="ECO:0000313" key="8">
    <source>
        <dbReference type="Proteomes" id="UP001390339"/>
    </source>
</evidence>
<dbReference type="Proteomes" id="UP001390339">
    <property type="component" value="Unassembled WGS sequence"/>
</dbReference>
<evidence type="ECO:0000256" key="3">
    <source>
        <dbReference type="ARBA" id="ARBA00022842"/>
    </source>
</evidence>
<feature type="region of interest" description="Disordered" evidence="5">
    <location>
        <begin position="363"/>
        <end position="392"/>
    </location>
</feature>
<name>A0ABR2J421_9PEZI</name>
<comment type="cofactor">
    <cofactor evidence="1 4">
        <name>Mg(2+)</name>
        <dbReference type="ChEBI" id="CHEBI:18420"/>
    </cofactor>
</comment>
<comment type="similarity">
    <text evidence="2 4">Belongs to the terpene synthase family.</text>
</comment>
<keyword evidence="6" id="KW-0812">Transmembrane</keyword>
<feature type="compositionally biased region" description="Basic and acidic residues" evidence="5">
    <location>
        <begin position="369"/>
        <end position="385"/>
    </location>
</feature>
<protein>
    <recommendedName>
        <fullName evidence="4">Terpene synthase</fullName>
        <ecNumber evidence="4">4.2.3.-</ecNumber>
    </recommendedName>
</protein>
<sequence length="461" mass="52778">MVPVSAIGDVLSWSSKRSKVLLSFISNGLSWSSAKPDVLQDAIPSTDPEDALPPWYMAVRPTRFTPVCHPHVARVQKEVDTYFLENWPFPNSKSRKRFLGADFTRCMCYNYPEALDDRIAVACRLITLLFLVDDLLDCMSLDDGRIYNDKMMSVMKGDCLPDRTVAVEWMACDIWTEMRTLDAKLAGEILGPLADFMAAQTEEKRLKKMGLGEYLDWRRRDVGASLVTALGRFAMGLALSADDLALVEPLDRIWFRHYAVMNDVWSYDKEVRQSKESREEGAVLRSSVAILCDDTQMSAEAAKRTLTYLCREWEDQHKALEKEILAKKDTPAIRQYIRGLEYQMSGNEIWSTFTLRYAPPTTIRQSTTTEKEQPTHSAIDTRDRGASSTGDGHPSQASFTYMHISFILLFLVLFATFFYWFTEHGLRMLYHLVHQLILSFKRPADSALVFLEEEDNKTTRF</sequence>
<evidence type="ECO:0000256" key="4">
    <source>
        <dbReference type="RuleBase" id="RU366034"/>
    </source>
</evidence>
<evidence type="ECO:0000256" key="1">
    <source>
        <dbReference type="ARBA" id="ARBA00001946"/>
    </source>
</evidence>
<dbReference type="Pfam" id="PF19086">
    <property type="entry name" value="Terpene_syn_C_2"/>
    <property type="match status" value="1"/>
</dbReference>
<feature type="transmembrane region" description="Helical" evidence="6">
    <location>
        <begin position="401"/>
        <end position="421"/>
    </location>
</feature>
<dbReference type="SFLD" id="SFLDG01020">
    <property type="entry name" value="Terpene_Cyclase_Like_2"/>
    <property type="match status" value="1"/>
</dbReference>
<gene>
    <name evidence="7" type="ORF">PGQ11_003069</name>
</gene>